<keyword evidence="3" id="KW-1185">Reference proteome</keyword>
<dbReference type="Proteomes" id="UP001596050">
    <property type="component" value="Unassembled WGS sequence"/>
</dbReference>
<dbReference type="EMBL" id="JBHSMU010000009">
    <property type="protein sequence ID" value="MFC5459860.1"/>
    <property type="molecule type" value="Genomic_DNA"/>
</dbReference>
<proteinExistence type="predicted"/>
<sequence>MLRSLLLLVLPWLAPCALAAELSGKIHSPTGALPAEIEVLADRADKLPTIAGTVDNGRYRITLPDTGLYRLRLVAKEWEAAPKYIPDPTKPGALDFLLYPARVPEPALAQELIRMGELDQEKRTNMPAAPDKAFWKQLEVEDRVREARLGRIIEEKGWPLISQVGPKAANSAWLVAQHGTPAFLKRCLVLMRAAADKNEMDLGNLALSIDRVLTNDGKKQLYGSQFRRAEDGRMVAFPIEDMAQLDERRATMGLGPFEEYRKAMEN</sequence>
<feature type="signal peptide" evidence="1">
    <location>
        <begin position="1"/>
        <end position="19"/>
    </location>
</feature>
<dbReference type="Pfam" id="PF20329">
    <property type="entry name" value="DUF6624"/>
    <property type="match status" value="1"/>
</dbReference>
<evidence type="ECO:0000313" key="2">
    <source>
        <dbReference type="EMBL" id="MFC5459860.1"/>
    </source>
</evidence>
<protein>
    <submittedName>
        <fullName evidence="2">DUF6624 domain-containing protein</fullName>
    </submittedName>
</protein>
<keyword evidence="1" id="KW-0732">Signal</keyword>
<evidence type="ECO:0000256" key="1">
    <source>
        <dbReference type="SAM" id="SignalP"/>
    </source>
</evidence>
<feature type="chain" id="PRO_5045298919" evidence="1">
    <location>
        <begin position="20"/>
        <end position="266"/>
    </location>
</feature>
<comment type="caution">
    <text evidence="2">The sequence shown here is derived from an EMBL/GenBank/DDBJ whole genome shotgun (WGS) entry which is preliminary data.</text>
</comment>
<accession>A0ABW0L268</accession>
<dbReference type="RefSeq" id="WP_379782127.1">
    <property type="nucleotide sequence ID" value="NZ_JBHSMU010000009.1"/>
</dbReference>
<gene>
    <name evidence="2" type="ORF">ACFPN5_08570</name>
</gene>
<evidence type="ECO:0000313" key="3">
    <source>
        <dbReference type="Proteomes" id="UP001596050"/>
    </source>
</evidence>
<name>A0ABW0L268_9BURK</name>
<organism evidence="2 3">
    <name type="scientific">Massilia niabensis</name>
    <dbReference type="NCBI Taxonomy" id="544910"/>
    <lineage>
        <taxon>Bacteria</taxon>
        <taxon>Pseudomonadati</taxon>
        <taxon>Pseudomonadota</taxon>
        <taxon>Betaproteobacteria</taxon>
        <taxon>Burkholderiales</taxon>
        <taxon>Oxalobacteraceae</taxon>
        <taxon>Telluria group</taxon>
        <taxon>Massilia</taxon>
    </lineage>
</organism>
<dbReference type="InterPro" id="IPR046732">
    <property type="entry name" value="DUF6624"/>
</dbReference>
<reference evidence="3" key="1">
    <citation type="journal article" date="2019" name="Int. J. Syst. Evol. Microbiol.">
        <title>The Global Catalogue of Microorganisms (GCM) 10K type strain sequencing project: providing services to taxonomists for standard genome sequencing and annotation.</title>
        <authorList>
            <consortium name="The Broad Institute Genomics Platform"/>
            <consortium name="The Broad Institute Genome Sequencing Center for Infectious Disease"/>
            <person name="Wu L."/>
            <person name="Ma J."/>
        </authorList>
    </citation>
    <scope>NUCLEOTIDE SEQUENCE [LARGE SCALE GENOMIC DNA]</scope>
    <source>
        <strain evidence="3">KACC 12649</strain>
    </source>
</reference>